<dbReference type="EMBL" id="CP013568">
    <property type="protein sequence ID" value="ANL82970.1"/>
    <property type="molecule type" value="Genomic_DNA"/>
</dbReference>
<protein>
    <recommendedName>
        <fullName evidence="7">TolB-like protein</fullName>
    </recommendedName>
</protein>
<keyword evidence="5" id="KW-1185">Reference proteome</keyword>
<dbReference type="RefSeq" id="WP_064824657.1">
    <property type="nucleotide sequence ID" value="NZ_CP013532.1"/>
</dbReference>
<proteinExistence type="predicted"/>
<dbReference type="Proteomes" id="UP000540266">
    <property type="component" value="Chromosome"/>
</dbReference>
<dbReference type="EMBL" id="CP064931">
    <property type="protein sequence ID" value="QPK08486.1"/>
    <property type="molecule type" value="Genomic_DNA"/>
</dbReference>
<dbReference type="Proteomes" id="UP000078551">
    <property type="component" value="Chromosome"/>
</dbReference>
<keyword evidence="2" id="KW-1133">Transmembrane helix</keyword>
<sequence length="337" mass="36380">MVPEEGQAGQARQEPENVRLQLDRILASPEFLAPERGRRFLQYIVEETLDGRGEQLKASTIAQAVFGRDASFDAQNDPVVRIEAGRIRRALERYYLVCGHSDLIEITIPKGGYAPHFSSGEDGSNAEIAAAPNGENKQQPGHDQGQPGHEQGQPGHERGQPGRERPLRYRDLLLPIGVPALFGAIAVLALIRPLESYLSPSETPPTTTLTSKTRIVVEPFAALGGTARGADLAKGLADQLIAKLMKVDSLVVLAPGRSGVETSGSLFNLQGSTLVEGTVLHLHVRLIKGADGAVVWANQYDRDLRDQTTLNVEDEIAAQIILEISTSRKLNGAGSLR</sequence>
<dbReference type="STRING" id="396.AMC85_CH00135"/>
<keyword evidence="2" id="KW-0472">Membrane</keyword>
<organism evidence="4 6">
    <name type="scientific">Rhizobium phaseoli</name>
    <dbReference type="NCBI Taxonomy" id="396"/>
    <lineage>
        <taxon>Bacteria</taxon>
        <taxon>Pseudomonadati</taxon>
        <taxon>Pseudomonadota</taxon>
        <taxon>Alphaproteobacteria</taxon>
        <taxon>Hyphomicrobiales</taxon>
        <taxon>Rhizobiaceae</taxon>
        <taxon>Rhizobium/Agrobacterium group</taxon>
        <taxon>Rhizobium</taxon>
    </lineage>
</organism>
<feature type="compositionally biased region" description="Low complexity" evidence="1">
    <location>
        <begin position="138"/>
        <end position="154"/>
    </location>
</feature>
<evidence type="ECO:0000313" key="6">
    <source>
        <dbReference type="Proteomes" id="UP000540266"/>
    </source>
</evidence>
<evidence type="ECO:0000313" key="4">
    <source>
        <dbReference type="EMBL" id="QPK08486.1"/>
    </source>
</evidence>
<evidence type="ECO:0000313" key="5">
    <source>
        <dbReference type="Proteomes" id="UP000078551"/>
    </source>
</evidence>
<feature type="region of interest" description="Disordered" evidence="1">
    <location>
        <begin position="115"/>
        <end position="163"/>
    </location>
</feature>
<accession>A0A192T1X3</accession>
<dbReference type="GeneID" id="45955513"/>
<dbReference type="AlphaFoldDB" id="A0A192T1X3"/>
<evidence type="ECO:0000256" key="1">
    <source>
        <dbReference type="SAM" id="MobiDB-lite"/>
    </source>
</evidence>
<gene>
    <name evidence="3" type="ORF">AMC81_CH00135</name>
    <name evidence="4" type="ORF">HER27_018890</name>
</gene>
<reference evidence="3 5" key="1">
    <citation type="submission" date="2015-11" db="EMBL/GenBank/DDBJ databases">
        <title>The limits of bacterial species coexistence and the symbiotic plasmid transference in sympatric Rhizobium populations.</title>
        <authorList>
            <person name="Perez-Carrascal O.M."/>
            <person name="VanInsberghe D."/>
            <person name="Juarez S."/>
            <person name="Polz M.F."/>
            <person name="Vinuesa P."/>
            <person name="Gonzalez V."/>
        </authorList>
    </citation>
    <scope>NUCLEOTIDE SEQUENCE [LARGE SCALE GENOMIC DNA]</scope>
    <source>
        <strain evidence="3 5">N771</strain>
    </source>
</reference>
<keyword evidence="2" id="KW-0812">Transmembrane</keyword>
<evidence type="ECO:0008006" key="7">
    <source>
        <dbReference type="Google" id="ProtNLM"/>
    </source>
</evidence>
<evidence type="ECO:0000313" key="3">
    <source>
        <dbReference type="EMBL" id="ANL82970.1"/>
    </source>
</evidence>
<feature type="transmembrane region" description="Helical" evidence="2">
    <location>
        <begin position="172"/>
        <end position="191"/>
    </location>
</feature>
<name>A0A192T1X3_9HYPH</name>
<reference evidence="4 6" key="2">
    <citation type="submission" date="2020-11" db="EMBL/GenBank/DDBJ databases">
        <title>Indigenous Rhizobia Nodulating Common beans in Western Kenya.</title>
        <authorList>
            <person name="Wekesa C.S."/>
            <person name="Oelmueller R."/>
            <person name="Furch A.C."/>
        </authorList>
    </citation>
    <scope>NUCLEOTIDE SEQUENCE [LARGE SCALE GENOMIC DNA]</scope>
    <source>
        <strain evidence="6">BS3</strain>
        <strain evidence="4">S3</strain>
    </source>
</reference>
<evidence type="ECO:0000256" key="2">
    <source>
        <dbReference type="SAM" id="Phobius"/>
    </source>
</evidence>